<name>A0A8S5SVI3_9CAUD</name>
<accession>A0A8S5SVI3</accession>
<dbReference type="EMBL" id="BK032686">
    <property type="protein sequence ID" value="DAF55085.1"/>
    <property type="molecule type" value="Genomic_DNA"/>
</dbReference>
<organism evidence="1">
    <name type="scientific">Siphoviridae sp. ctDOT22</name>
    <dbReference type="NCBI Taxonomy" id="2827812"/>
    <lineage>
        <taxon>Viruses</taxon>
        <taxon>Duplodnaviria</taxon>
        <taxon>Heunggongvirae</taxon>
        <taxon>Uroviricota</taxon>
        <taxon>Caudoviricetes</taxon>
    </lineage>
</organism>
<proteinExistence type="predicted"/>
<reference evidence="1" key="1">
    <citation type="journal article" date="2021" name="Proc. Natl. Acad. Sci. U.S.A.">
        <title>A Catalog of Tens of Thousands of Viruses from Human Metagenomes Reveals Hidden Associations with Chronic Diseases.</title>
        <authorList>
            <person name="Tisza M.J."/>
            <person name="Buck C.B."/>
        </authorList>
    </citation>
    <scope>NUCLEOTIDE SEQUENCE</scope>
    <source>
        <strain evidence="1">CtDOT22</strain>
    </source>
</reference>
<evidence type="ECO:0000313" key="1">
    <source>
        <dbReference type="EMBL" id="DAF55085.1"/>
    </source>
</evidence>
<protein>
    <submittedName>
        <fullName evidence="1">Uncharacterized protein</fullName>
    </submittedName>
</protein>
<sequence>MIYSIKVRTQADFGLGRKALFGAGLGAFYGGLGGSIYDKHRDPKENESWISRNRGAVIGVLGGAGAGYLLGNRYDNQDLKKKNIKLLGRGTRVTSNDFRQPTSVQKEAASSFVENEFKKAGTPNPTDFSFVREDLKKNFESSSKTFAPESSSEELHRIVKEEILPKEKVKVENVFGNTKPGFSNDLSKVKPSFDSNAKKEASDLLDLAEQYKSMDYNGGSKLRRSRDKVLNSIKTYRKLQKLHPEKTYSKNNIVDALNSYRRVQDKAINDGNVGTEQVLNTLNTLREKYKFKSNYASVNNSRYL</sequence>